<keyword evidence="2" id="KW-1133">Transmembrane helix</keyword>
<name>A0AA88AH77_FICCA</name>
<evidence type="ECO:0000256" key="3">
    <source>
        <dbReference type="SAM" id="SignalP"/>
    </source>
</evidence>
<dbReference type="EMBL" id="BTGU01000021">
    <property type="protein sequence ID" value="GMN45928.1"/>
    <property type="molecule type" value="Genomic_DNA"/>
</dbReference>
<comment type="caution">
    <text evidence="4">The sequence shown here is derived from an EMBL/GenBank/DDBJ whole genome shotgun (WGS) entry which is preliminary data.</text>
</comment>
<protein>
    <recommendedName>
        <fullName evidence="6">Bacterial Ig-like domain-containing protein</fullName>
    </recommendedName>
</protein>
<feature type="transmembrane region" description="Helical" evidence="2">
    <location>
        <begin position="630"/>
        <end position="651"/>
    </location>
</feature>
<evidence type="ECO:0000256" key="2">
    <source>
        <dbReference type="SAM" id="Phobius"/>
    </source>
</evidence>
<proteinExistence type="predicted"/>
<evidence type="ECO:0000313" key="5">
    <source>
        <dbReference type="Proteomes" id="UP001187192"/>
    </source>
</evidence>
<dbReference type="Proteomes" id="UP001187192">
    <property type="component" value="Unassembled WGS sequence"/>
</dbReference>
<feature type="compositionally biased region" description="Low complexity" evidence="1">
    <location>
        <begin position="1057"/>
        <end position="1067"/>
    </location>
</feature>
<feature type="compositionally biased region" description="Low complexity" evidence="1">
    <location>
        <begin position="995"/>
        <end position="1012"/>
    </location>
</feature>
<feature type="transmembrane region" description="Helical" evidence="2">
    <location>
        <begin position="672"/>
        <end position="692"/>
    </location>
</feature>
<evidence type="ECO:0000313" key="4">
    <source>
        <dbReference type="EMBL" id="GMN45928.1"/>
    </source>
</evidence>
<reference evidence="4" key="1">
    <citation type="submission" date="2023-07" db="EMBL/GenBank/DDBJ databases">
        <title>draft genome sequence of fig (Ficus carica).</title>
        <authorList>
            <person name="Takahashi T."/>
            <person name="Nishimura K."/>
        </authorList>
    </citation>
    <scope>NUCLEOTIDE SEQUENCE</scope>
</reference>
<dbReference type="AlphaFoldDB" id="A0AA88AH77"/>
<accession>A0AA88AH77</accession>
<sequence>MGLLKTCYMVILSCAFSLLCLKAHSDSSVKFLKAPNTFSHRSSATFIFEVLQSGNVTCRLDDGVASNCETRKVSYSRLKDGKHSFEVCSNGVLELGYTVPPTATITASNPFTNALNFSVNISFSEPCVGDGGFRCLSANACKLLVYGPGQVIPTSLHVLQQNLKYSLAVSLSSQVQYGRAVLVMDKDFCTDKAGNRFERSENSSFFVHFDRRSVFVNLRIHIPERFLQLGGQTRTVLATNNYNHLKVYLYFSQPVLNSSSEILNSLNITQGSLLPISGKTAGNRRFGFLVENLSSISVVTLSLNSNLIISRQGTPVSPILPVTFLYDFNRPAVKLSTTSNVRTRKRNIPISIIFVKPVFGFNSSYVSVSGGNIQRQVYSFWLSKICLFSTHASKFGRFHQISRSTYIIDIQASDDIVSVNIPENVTGDVSGNRNLASNVLQVRHYSVPLISSIVSALITASFLATSLAAGILTFSTASLQIFWTFRGPSSLTTDPARNLFRIACYIQVFALSRWLAVMLPVEYYEFARGIQWSIPYFDLPWENGHTNPVIVGFSPYTSSSSYTPKVFDPESFRSLQLKEGNPNMTAPLYGLPLGPMEYRFYFENPNIKPEAKELLDDENSDGWKNFDRSMFWLGLIGGSLVLLHVLLLFLMKLRNKSSENPRGYKAFTFPRFEIFLIVLALPCLSEVSAALVKGKGSSETIVGILLLSIVAFLVLALFLFLSYGITFGKLLQYKEVHREGQTFHWYQELVRVTLGPGKRGQWTWKSQRSSIYLIILGPLFEDLRGPPKYMLTQISSGGNPSKRGDRIIASDDETEDAEAPFIQKLFGILRIYYTLLESIKRVCLGVMAGLYMENWSSRAPSLTLLSLTSFQLFFLVLKKPFIKKKVQLVEIVSLSCQVGLFAACVTLSEKQLSSRGETVVGIIMVTLFLVGYLAQLMNEWYALYRHIVLLESREKSFSKGFKIATIGCVLLFIPQKWIKKLESRFSQPRQGQTQSGIQSSEGYKSSSQSSGSNDKPWLKQLRELAKASFSREGSGGAPTDPSSSRTRRSGIWGATRSGSPSKSTSSDSKAKPKGLHKDLEAIFASK</sequence>
<organism evidence="4 5">
    <name type="scientific">Ficus carica</name>
    <name type="common">Common fig</name>
    <dbReference type="NCBI Taxonomy" id="3494"/>
    <lineage>
        <taxon>Eukaryota</taxon>
        <taxon>Viridiplantae</taxon>
        <taxon>Streptophyta</taxon>
        <taxon>Embryophyta</taxon>
        <taxon>Tracheophyta</taxon>
        <taxon>Spermatophyta</taxon>
        <taxon>Magnoliopsida</taxon>
        <taxon>eudicotyledons</taxon>
        <taxon>Gunneridae</taxon>
        <taxon>Pentapetalae</taxon>
        <taxon>rosids</taxon>
        <taxon>fabids</taxon>
        <taxon>Rosales</taxon>
        <taxon>Moraceae</taxon>
        <taxon>Ficeae</taxon>
        <taxon>Ficus</taxon>
    </lineage>
</organism>
<dbReference type="PANTHER" id="PTHR34677">
    <property type="match status" value="1"/>
</dbReference>
<feature type="region of interest" description="Disordered" evidence="1">
    <location>
        <begin position="1027"/>
        <end position="1086"/>
    </location>
</feature>
<keyword evidence="5" id="KW-1185">Reference proteome</keyword>
<gene>
    <name evidence="4" type="ORF">TIFTF001_015115</name>
</gene>
<feature type="region of interest" description="Disordered" evidence="1">
    <location>
        <begin position="988"/>
        <end position="1015"/>
    </location>
</feature>
<keyword evidence="2" id="KW-0472">Membrane</keyword>
<keyword evidence="2" id="KW-0812">Transmembrane</keyword>
<feature type="transmembrane region" description="Helical" evidence="2">
    <location>
        <begin position="704"/>
        <end position="725"/>
    </location>
</feature>
<evidence type="ECO:0000256" key="1">
    <source>
        <dbReference type="SAM" id="MobiDB-lite"/>
    </source>
</evidence>
<feature type="transmembrane region" description="Helical" evidence="2">
    <location>
        <begin position="918"/>
        <end position="937"/>
    </location>
</feature>
<feature type="transmembrane region" description="Helical" evidence="2">
    <location>
        <begin position="498"/>
        <end position="516"/>
    </location>
</feature>
<feature type="signal peptide" evidence="3">
    <location>
        <begin position="1"/>
        <end position="25"/>
    </location>
</feature>
<evidence type="ECO:0008006" key="6">
    <source>
        <dbReference type="Google" id="ProtNLM"/>
    </source>
</evidence>
<feature type="chain" id="PRO_5041738385" description="Bacterial Ig-like domain-containing protein" evidence="3">
    <location>
        <begin position="26"/>
        <end position="1086"/>
    </location>
</feature>
<keyword evidence="3" id="KW-0732">Signal</keyword>
<dbReference type="PANTHER" id="PTHR34677:SF1">
    <property type="entry name" value="TRANSMEMBRANE PROTEIN"/>
    <property type="match status" value="1"/>
</dbReference>
<feature type="transmembrane region" description="Helical" evidence="2">
    <location>
        <begin position="453"/>
        <end position="477"/>
    </location>
</feature>